<dbReference type="InterPro" id="IPR007721">
    <property type="entry name" value="RbsD_FucU"/>
</dbReference>
<reference evidence="7 8" key="1">
    <citation type="journal article" date="2016" name="PLoS ONE">
        <title>Plasmid Characterization and Chromosome Analysis of Two netF+ Clostridium perfringens Isolates Associated with Foal and Canine Necrotizing Enteritis.</title>
        <authorList>
            <person name="Mehdizadeh Gohari I."/>
            <person name="Kropinski A.M."/>
            <person name="Weese S.J."/>
            <person name="Parreira V.R."/>
            <person name="Whitehead A.E."/>
            <person name="Boerlin P."/>
            <person name="Prescott J.F."/>
        </authorList>
    </citation>
    <scope>NUCLEOTIDE SEQUENCE [LARGE SCALE GENOMIC DNA]</scope>
    <source>
        <strain evidence="7 8">JP838</strain>
    </source>
</reference>
<dbReference type="PANTHER" id="PTHR37831">
    <property type="entry name" value="D-RIBOSE PYRANASE"/>
    <property type="match status" value="1"/>
</dbReference>
<comment type="similarity">
    <text evidence="6">Belongs to the RbsD / FucU family. RbsD subfamily.</text>
</comment>
<evidence type="ECO:0000313" key="8">
    <source>
        <dbReference type="Proteomes" id="UP000070260"/>
    </source>
</evidence>
<dbReference type="GO" id="GO:0062193">
    <property type="term" value="F:D-ribose pyranase activity"/>
    <property type="evidence" value="ECO:0007669"/>
    <property type="project" value="UniProtKB-EC"/>
</dbReference>
<comment type="function">
    <text evidence="6">Catalyzes the interconversion of beta-pyran and beta-furan forms of D-ribose.</text>
</comment>
<dbReference type="GO" id="GO:0019303">
    <property type="term" value="P:D-ribose catabolic process"/>
    <property type="evidence" value="ECO:0007669"/>
    <property type="project" value="UniProtKB-UniRule"/>
</dbReference>
<dbReference type="HAMAP" id="MF_01661">
    <property type="entry name" value="D_rib_pyranase"/>
    <property type="match status" value="1"/>
</dbReference>
<sequence>MRKTSLLNSNISSVISEMGHTDMLAIGDCGLPIPKETERIDLALIKGVPGFIETLKAILEELQVEEVLIAKETEKVSPELFTEIKEVIKDTKITFISHEELKKELKDCKAVVRTGEQTPYANIILKSGVVF</sequence>
<dbReference type="RefSeq" id="WP_061428746.1">
    <property type="nucleotide sequence ID" value="NZ_CATNZO010000001.1"/>
</dbReference>
<comment type="catalytic activity">
    <reaction evidence="1 6">
        <text>beta-D-ribopyranose = beta-D-ribofuranose</text>
        <dbReference type="Rhea" id="RHEA:25432"/>
        <dbReference type="ChEBI" id="CHEBI:27476"/>
        <dbReference type="ChEBI" id="CHEBI:47002"/>
        <dbReference type="EC" id="5.4.99.62"/>
    </reaction>
</comment>
<dbReference type="Pfam" id="PF05025">
    <property type="entry name" value="RbsD_FucU"/>
    <property type="match status" value="1"/>
</dbReference>
<comment type="subunit">
    <text evidence="6">Homodecamer.</text>
</comment>
<organism evidence="7 8">
    <name type="scientific">Clostridium perfringens</name>
    <dbReference type="NCBI Taxonomy" id="1502"/>
    <lineage>
        <taxon>Bacteria</taxon>
        <taxon>Bacillati</taxon>
        <taxon>Bacillota</taxon>
        <taxon>Clostridia</taxon>
        <taxon>Eubacteriales</taxon>
        <taxon>Clostridiaceae</taxon>
        <taxon>Clostridium</taxon>
    </lineage>
</organism>
<comment type="pathway">
    <text evidence="6">Carbohydrate metabolism; D-ribose degradation; D-ribose 5-phosphate from beta-D-ribopyranose: step 1/2.</text>
</comment>
<evidence type="ECO:0000256" key="3">
    <source>
        <dbReference type="ARBA" id="ARBA00022490"/>
    </source>
</evidence>
<name>A0A127EJM9_CLOPF</name>
<proteinExistence type="inferred from homology"/>
<dbReference type="SUPFAM" id="SSF102546">
    <property type="entry name" value="RbsD-like"/>
    <property type="match status" value="1"/>
</dbReference>
<keyword evidence="3 6" id="KW-0963">Cytoplasm</keyword>
<feature type="active site" description="Proton donor" evidence="6">
    <location>
        <position position="20"/>
    </location>
</feature>
<dbReference type="GO" id="GO:0005829">
    <property type="term" value="C:cytosol"/>
    <property type="evidence" value="ECO:0007669"/>
    <property type="project" value="TreeGrafter"/>
</dbReference>
<evidence type="ECO:0000256" key="5">
    <source>
        <dbReference type="ARBA" id="ARBA00023277"/>
    </source>
</evidence>
<dbReference type="InterPro" id="IPR023064">
    <property type="entry name" value="D-ribose_pyranase"/>
</dbReference>
<evidence type="ECO:0000256" key="2">
    <source>
        <dbReference type="ARBA" id="ARBA00012862"/>
    </source>
</evidence>
<evidence type="ECO:0000313" key="7">
    <source>
        <dbReference type="EMBL" id="AMN36147.1"/>
    </source>
</evidence>
<evidence type="ECO:0000256" key="4">
    <source>
        <dbReference type="ARBA" id="ARBA00023235"/>
    </source>
</evidence>
<dbReference type="PATRIC" id="fig|1502.177.peg.2125"/>
<dbReference type="GO" id="GO:0048029">
    <property type="term" value="F:monosaccharide binding"/>
    <property type="evidence" value="ECO:0007669"/>
    <property type="project" value="InterPro"/>
</dbReference>
<evidence type="ECO:0000256" key="1">
    <source>
        <dbReference type="ARBA" id="ARBA00000223"/>
    </source>
</evidence>
<dbReference type="PANTHER" id="PTHR37831:SF1">
    <property type="entry name" value="D-RIBOSE PYRANASE"/>
    <property type="match status" value="1"/>
</dbReference>
<dbReference type="GO" id="GO:0016872">
    <property type="term" value="F:intramolecular lyase activity"/>
    <property type="evidence" value="ECO:0007669"/>
    <property type="project" value="UniProtKB-UniRule"/>
</dbReference>
<accession>A0A127EJM9</accession>
<dbReference type="Proteomes" id="UP000070260">
    <property type="component" value="Chromosome"/>
</dbReference>
<dbReference type="EC" id="5.4.99.62" evidence="2 6"/>
<feature type="binding site" evidence="6">
    <location>
        <begin position="120"/>
        <end position="122"/>
    </location>
    <ligand>
        <name>substrate</name>
    </ligand>
</feature>
<dbReference type="OrthoDB" id="9805009at2"/>
<dbReference type="Gene3D" id="3.40.1650.10">
    <property type="entry name" value="RbsD-like domain"/>
    <property type="match status" value="1"/>
</dbReference>
<dbReference type="InterPro" id="IPR023750">
    <property type="entry name" value="RbsD-like_sf"/>
</dbReference>
<keyword evidence="5 6" id="KW-0119">Carbohydrate metabolism</keyword>
<evidence type="ECO:0000256" key="6">
    <source>
        <dbReference type="HAMAP-Rule" id="MF_01661"/>
    </source>
</evidence>
<dbReference type="UniPathway" id="UPA00916">
    <property type="reaction ID" value="UER00888"/>
</dbReference>
<dbReference type="EMBL" id="CP010994">
    <property type="protein sequence ID" value="AMN36147.1"/>
    <property type="molecule type" value="Genomic_DNA"/>
</dbReference>
<comment type="subcellular location">
    <subcellularLocation>
        <location evidence="6">Cytoplasm</location>
    </subcellularLocation>
</comment>
<feature type="binding site" evidence="6">
    <location>
        <position position="28"/>
    </location>
    <ligand>
        <name>substrate</name>
    </ligand>
</feature>
<dbReference type="AlphaFoldDB" id="A0A127EJM9"/>
<feature type="binding site" evidence="6">
    <location>
        <position position="98"/>
    </location>
    <ligand>
        <name>substrate</name>
    </ligand>
</feature>
<keyword evidence="4 6" id="KW-0413">Isomerase</keyword>
<gene>
    <name evidence="6" type="primary">rbsD</name>
    <name evidence="7" type="ORF">JFP838_10365</name>
</gene>
<protein>
    <recommendedName>
        <fullName evidence="2 6">D-ribose pyranase</fullName>
        <ecNumber evidence="2 6">5.4.99.62</ecNumber>
    </recommendedName>
</protein>
<dbReference type="NCBIfam" id="NF008761">
    <property type="entry name" value="PRK11797.1"/>
    <property type="match status" value="1"/>
</dbReference>